<dbReference type="Proteomes" id="UP000254677">
    <property type="component" value="Unassembled WGS sequence"/>
</dbReference>
<evidence type="ECO:0000256" key="1">
    <source>
        <dbReference type="SAM" id="MobiDB-lite"/>
    </source>
</evidence>
<feature type="domain" description="Toprim" evidence="2">
    <location>
        <begin position="826"/>
        <end position="919"/>
    </location>
</feature>
<dbReference type="SUPFAM" id="SSF52540">
    <property type="entry name" value="P-loop containing nucleoside triphosphate hydrolases"/>
    <property type="match status" value="2"/>
</dbReference>
<reference evidence="4 5" key="1">
    <citation type="submission" date="2018-06" db="EMBL/GenBank/DDBJ databases">
        <authorList>
            <consortium name="Pathogen Informatics"/>
            <person name="Doyle S."/>
        </authorList>
    </citation>
    <scope>NUCLEOTIDE SEQUENCE [LARGE SCALE GENOMIC DNA]</scope>
    <source>
        <strain evidence="4 5">NCTC13292</strain>
    </source>
</reference>
<dbReference type="CDD" id="cd01029">
    <property type="entry name" value="TOPRIM_primases"/>
    <property type="match status" value="1"/>
</dbReference>
<feature type="compositionally biased region" description="Basic and acidic residues" evidence="1">
    <location>
        <begin position="575"/>
        <end position="586"/>
    </location>
</feature>
<dbReference type="Gene3D" id="3.40.50.300">
    <property type="entry name" value="P-loop containing nucleotide triphosphate hydrolases"/>
    <property type="match status" value="1"/>
</dbReference>
<evidence type="ECO:0000259" key="2">
    <source>
        <dbReference type="Pfam" id="PF13362"/>
    </source>
</evidence>
<dbReference type="InterPro" id="IPR034154">
    <property type="entry name" value="TOPRIM_DnaG/twinkle"/>
</dbReference>
<dbReference type="EMBL" id="UGOA01000001">
    <property type="protein sequence ID" value="STX44553.1"/>
    <property type="molecule type" value="Genomic_DNA"/>
</dbReference>
<evidence type="ECO:0000259" key="3">
    <source>
        <dbReference type="Pfam" id="PF23639"/>
    </source>
</evidence>
<dbReference type="Pfam" id="PF13362">
    <property type="entry name" value="Toprim_3"/>
    <property type="match status" value="1"/>
</dbReference>
<gene>
    <name evidence="4" type="primary">traI_2</name>
    <name evidence="4" type="ORF">NCTC13292_02821</name>
</gene>
<dbReference type="Pfam" id="PF13604">
    <property type="entry name" value="AAA_30"/>
    <property type="match status" value="1"/>
</dbReference>
<proteinExistence type="predicted"/>
<dbReference type="InterPro" id="IPR006171">
    <property type="entry name" value="TOPRIM_dom"/>
</dbReference>
<feature type="region of interest" description="Disordered" evidence="1">
    <location>
        <begin position="567"/>
        <end position="597"/>
    </location>
</feature>
<dbReference type="AlphaFoldDB" id="A0A378J9S1"/>
<sequence>MSFALGKVEIKDIERAIEEHSEAGALIHANTYWISKEALALENRILENNRNEQNTVVPISDSERLLSLPSTLTQGQKDAISLALTSSDRFVSVQGLAGVGKTTMMRQLQEFAKEKDYAVVGLAPMHTSKDEMIANGIEAMTIAKFLTESAQFRENTLFIIDEASMIGNRDYAAIQEKIISFKAKALFAGDITQLQSPASGIPHELTIKTGSQKVAKMTEIVRQKDSPILKKAVIHASNREIEDSFSTLSTMNPEQFVKRQSVSDPAMKTSVITINCMDKKINKNDYNRIYQAVATDYLTRIPEHQEQTLVIAHAHEDRKLINELIRKGLQEQGRVAKDDTQCKRLPAKSMTKAELMHAKNYSRGDVVRFDASYSVARKGDYFSVEGISPDSNHLHCTSATGEKYVINPAALALKARMSVYTVEEAAIAIGDKIRLRLTDKARGHIANKEYTIERIEAGRAHLQSSDKTNELELQLNDKKDAHWDYAYSRTAFGAQSATETFVIALELAKRKIATTHRSHEIDITRPRQQVTIYTENATQLEERLAELKGDKVSAYQIKTGGNPFYNVTESNITSGEKKGDAPEKYSPEPSKVKSNSTLSSKEINVLLTQKIESLCEHLFGESNRMSTPNNLRYGAKGSLSINTNNGLWNNFETGEKGNALQLISTQMGHTDFKDTMDYAREFLNHPDSWIVATRVNDLKKTESANFKDAPNKKKYAEKLVNQSVDIKGTLAERYLKEFRKLTDFQDADLRFLPKINTWYGERKAAVPALLCIGKNSKGEINHVQVIRLDPVTGDKDHASNVVKQIYGSVNSCPIELNKKSTGSVTYLTEGAETGLSLLQADPQANVKALLSKSNFLNVDPSRLTDKIVFCLDNDGKETFKDLIITKAVIRLKEMGKDVSIIMPAKMNNDFDDMLQKEGASAVKSHMENPNDAYTFLDKEIKKAKELIPGNNEYIKKYNENYALIKKITSIENGQIASLKMIENNERNHLKNLGTLHKEYKSVHSETMNDRFIVPKIKDQKIMEREL</sequence>
<feature type="domain" description="DUF7146" evidence="3">
    <location>
        <begin position="712"/>
        <end position="811"/>
    </location>
</feature>
<organism evidence="4 5">
    <name type="scientific">Legionella donaldsonii</name>
    <dbReference type="NCBI Taxonomy" id="45060"/>
    <lineage>
        <taxon>Bacteria</taxon>
        <taxon>Pseudomonadati</taxon>
        <taxon>Pseudomonadota</taxon>
        <taxon>Gammaproteobacteria</taxon>
        <taxon>Legionellales</taxon>
        <taxon>Legionellaceae</taxon>
        <taxon>Legionella</taxon>
    </lineage>
</organism>
<dbReference type="OrthoDB" id="1634048at2"/>
<name>A0A378J9S1_9GAMM</name>
<protein>
    <submittedName>
        <fullName evidence="4">Putative conjugative transfer protein TraI</fullName>
    </submittedName>
</protein>
<dbReference type="InterPro" id="IPR055570">
    <property type="entry name" value="DUF7146"/>
</dbReference>
<dbReference type="RefSeq" id="WP_115222352.1">
    <property type="nucleotide sequence ID" value="NZ_UGOA01000001.1"/>
</dbReference>
<accession>A0A378J9S1</accession>
<evidence type="ECO:0000313" key="5">
    <source>
        <dbReference type="Proteomes" id="UP000254677"/>
    </source>
</evidence>
<evidence type="ECO:0000313" key="4">
    <source>
        <dbReference type="EMBL" id="STX44553.1"/>
    </source>
</evidence>
<dbReference type="InterPro" id="IPR027417">
    <property type="entry name" value="P-loop_NTPase"/>
</dbReference>
<dbReference type="Pfam" id="PF23639">
    <property type="entry name" value="DUF7146"/>
    <property type="match status" value="1"/>
</dbReference>
<keyword evidence="5" id="KW-1185">Reference proteome</keyword>